<name>A0A6J5KJW8_9CAUD</name>
<dbReference type="SUPFAM" id="SSF109709">
    <property type="entry name" value="KorB DNA-binding domain-like"/>
    <property type="match status" value="1"/>
</dbReference>
<evidence type="ECO:0008006" key="2">
    <source>
        <dbReference type="Google" id="ProtNLM"/>
    </source>
</evidence>
<organism evidence="1">
    <name type="scientific">uncultured Caudovirales phage</name>
    <dbReference type="NCBI Taxonomy" id="2100421"/>
    <lineage>
        <taxon>Viruses</taxon>
        <taxon>Duplodnaviria</taxon>
        <taxon>Heunggongvirae</taxon>
        <taxon>Uroviricota</taxon>
        <taxon>Caudoviricetes</taxon>
        <taxon>Peduoviridae</taxon>
        <taxon>Maltschvirus</taxon>
        <taxon>Maltschvirus maltsch</taxon>
    </lineage>
</organism>
<sequence length="137" mass="15617">MNDGTDGFITNIPMAFKKRSGKAVIVLPNGERAIARREAIIDNSMIKVIARAYRWQRMLLDGTHSSIDDLSRAEKITASYVSRVLRLAYLSPTIVEAILDGKYPAHLTLKDLMEPFPLEWDRQVAHFFNTNRVDIKE</sequence>
<proteinExistence type="predicted"/>
<protein>
    <recommendedName>
        <fullName evidence="2">Bacteriophage-related protein</fullName>
    </recommendedName>
</protein>
<dbReference type="EMBL" id="LR796161">
    <property type="protein sequence ID" value="CAB4122454.1"/>
    <property type="molecule type" value="Genomic_DNA"/>
</dbReference>
<reference evidence="1" key="1">
    <citation type="submission" date="2020-04" db="EMBL/GenBank/DDBJ databases">
        <authorList>
            <person name="Chiriac C."/>
            <person name="Salcher M."/>
            <person name="Ghai R."/>
            <person name="Kavagutti S V."/>
        </authorList>
    </citation>
    <scope>NUCLEOTIDE SEQUENCE</scope>
</reference>
<evidence type="ECO:0000313" key="1">
    <source>
        <dbReference type="EMBL" id="CAB4122454.1"/>
    </source>
</evidence>
<gene>
    <name evidence="1" type="ORF">UFOVP31_27</name>
</gene>
<accession>A0A6J5KJW8</accession>